<keyword evidence="2" id="KW-1185">Reference proteome</keyword>
<accession>A0A139HMQ3</accession>
<dbReference type="AlphaFoldDB" id="A0A139HMQ3"/>
<dbReference type="Proteomes" id="UP000070133">
    <property type="component" value="Unassembled WGS sequence"/>
</dbReference>
<comment type="caution">
    <text evidence="1">The sequence shown here is derived from an EMBL/GenBank/DDBJ whole genome shotgun (WGS) entry which is preliminary data.</text>
</comment>
<proteinExistence type="predicted"/>
<evidence type="ECO:0000313" key="1">
    <source>
        <dbReference type="EMBL" id="KXT03781.1"/>
    </source>
</evidence>
<evidence type="ECO:0000313" key="2">
    <source>
        <dbReference type="Proteomes" id="UP000070133"/>
    </source>
</evidence>
<dbReference type="EMBL" id="LFZN01000027">
    <property type="protein sequence ID" value="KXT03781.1"/>
    <property type="molecule type" value="Genomic_DNA"/>
</dbReference>
<sequence>MSGVPFIQIKVEHGGCNAAKNQPGNWTFAYIQRSRTEDNAGSGRGRFTRLETP</sequence>
<organism evidence="1 2">
    <name type="scientific">Pseudocercospora eumusae</name>
    <dbReference type="NCBI Taxonomy" id="321146"/>
    <lineage>
        <taxon>Eukaryota</taxon>
        <taxon>Fungi</taxon>
        <taxon>Dikarya</taxon>
        <taxon>Ascomycota</taxon>
        <taxon>Pezizomycotina</taxon>
        <taxon>Dothideomycetes</taxon>
        <taxon>Dothideomycetidae</taxon>
        <taxon>Mycosphaerellales</taxon>
        <taxon>Mycosphaerellaceae</taxon>
        <taxon>Pseudocercospora</taxon>
    </lineage>
</organism>
<reference evidence="1 2" key="1">
    <citation type="submission" date="2015-07" db="EMBL/GenBank/DDBJ databases">
        <title>Comparative genomics of the Sigatoka disease complex on banana suggests a link between parallel evolutionary changes in Pseudocercospora fijiensis and Pseudocercospora eumusae and increased virulence on the banana host.</title>
        <authorList>
            <person name="Chang T.-C."/>
            <person name="Salvucci A."/>
            <person name="Crous P.W."/>
            <person name="Stergiopoulos I."/>
        </authorList>
    </citation>
    <scope>NUCLEOTIDE SEQUENCE [LARGE SCALE GENOMIC DNA]</scope>
    <source>
        <strain evidence="1 2">CBS 114824</strain>
    </source>
</reference>
<protein>
    <submittedName>
        <fullName evidence="1">Uncharacterized protein</fullName>
    </submittedName>
</protein>
<gene>
    <name evidence="1" type="ORF">AC578_778</name>
</gene>
<name>A0A139HMQ3_9PEZI</name>